<dbReference type="GO" id="GO:0005524">
    <property type="term" value="F:ATP binding"/>
    <property type="evidence" value="ECO:0007669"/>
    <property type="project" value="UniProtKB-KW"/>
</dbReference>
<dbReference type="Pfam" id="PF24102">
    <property type="entry name" value="FLAD1_M"/>
    <property type="match status" value="1"/>
</dbReference>
<dbReference type="SMART" id="SM00852">
    <property type="entry name" value="MoCF_biosynth"/>
    <property type="match status" value="1"/>
</dbReference>
<dbReference type="Gene3D" id="3.40.980.10">
    <property type="entry name" value="MoaB/Mog-like domain"/>
    <property type="match status" value="1"/>
</dbReference>
<name>A0A7E4V430_PANRE</name>
<evidence type="ECO:0000256" key="10">
    <source>
        <dbReference type="ARBA" id="ARBA00022840"/>
    </source>
</evidence>
<organism evidence="15 16">
    <name type="scientific">Panagrellus redivivus</name>
    <name type="common">Microworm</name>
    <dbReference type="NCBI Taxonomy" id="6233"/>
    <lineage>
        <taxon>Eukaryota</taxon>
        <taxon>Metazoa</taxon>
        <taxon>Ecdysozoa</taxon>
        <taxon>Nematoda</taxon>
        <taxon>Chromadorea</taxon>
        <taxon>Rhabditida</taxon>
        <taxon>Tylenchina</taxon>
        <taxon>Panagrolaimomorpha</taxon>
        <taxon>Panagrolaimoidea</taxon>
        <taxon>Panagrolaimidae</taxon>
        <taxon>Panagrellus</taxon>
    </lineage>
</organism>
<evidence type="ECO:0000256" key="12">
    <source>
        <dbReference type="ARBA" id="ARBA00031871"/>
    </source>
</evidence>
<dbReference type="CDD" id="cd00885">
    <property type="entry name" value="cinA"/>
    <property type="match status" value="1"/>
</dbReference>
<dbReference type="PANTHER" id="PTHR23293:SF9">
    <property type="entry name" value="FAD SYNTHASE"/>
    <property type="match status" value="1"/>
</dbReference>
<evidence type="ECO:0000259" key="14">
    <source>
        <dbReference type="SMART" id="SM00852"/>
    </source>
</evidence>
<keyword evidence="10" id="KW-0067">ATP-binding</keyword>
<evidence type="ECO:0000256" key="6">
    <source>
        <dbReference type="ARBA" id="ARBA00022679"/>
    </source>
</evidence>
<dbReference type="AlphaFoldDB" id="A0A7E4V430"/>
<evidence type="ECO:0000256" key="3">
    <source>
        <dbReference type="ARBA" id="ARBA00012393"/>
    </source>
</evidence>
<keyword evidence="15" id="KW-1185">Reference proteome</keyword>
<reference evidence="16" key="2">
    <citation type="submission" date="2020-10" db="UniProtKB">
        <authorList>
            <consortium name="WormBaseParasite"/>
        </authorList>
    </citation>
    <scope>IDENTIFICATION</scope>
</reference>
<dbReference type="Proteomes" id="UP000492821">
    <property type="component" value="Unassembled WGS sequence"/>
</dbReference>
<evidence type="ECO:0000256" key="1">
    <source>
        <dbReference type="ARBA" id="ARBA00004726"/>
    </source>
</evidence>
<evidence type="ECO:0000256" key="4">
    <source>
        <dbReference type="ARBA" id="ARBA00022630"/>
    </source>
</evidence>
<keyword evidence="4" id="KW-0285">Flavoprotein</keyword>
<evidence type="ECO:0000313" key="16">
    <source>
        <dbReference type="WBParaSite" id="Pan_g16317.t1"/>
    </source>
</evidence>
<dbReference type="GO" id="GO:0006747">
    <property type="term" value="P:FAD biosynthetic process"/>
    <property type="evidence" value="ECO:0007669"/>
    <property type="project" value="TreeGrafter"/>
</dbReference>
<dbReference type="Gene3D" id="3.40.50.620">
    <property type="entry name" value="HUPs"/>
    <property type="match status" value="1"/>
</dbReference>
<dbReference type="Pfam" id="PF00994">
    <property type="entry name" value="MoCF_biosynth"/>
    <property type="match status" value="1"/>
</dbReference>
<dbReference type="CDD" id="cd23948">
    <property type="entry name" value="FAD_synthase"/>
    <property type="match status" value="1"/>
</dbReference>
<dbReference type="InterPro" id="IPR056596">
    <property type="entry name" value="FLAD1_M"/>
</dbReference>
<evidence type="ECO:0000256" key="5">
    <source>
        <dbReference type="ARBA" id="ARBA00022643"/>
    </source>
</evidence>
<reference evidence="15" key="1">
    <citation type="journal article" date="2013" name="Genetics">
        <title>The draft genome and transcriptome of Panagrellus redivivus are shaped by the harsh demands of a free-living lifestyle.</title>
        <authorList>
            <person name="Srinivasan J."/>
            <person name="Dillman A.R."/>
            <person name="Macchietto M.G."/>
            <person name="Heikkinen L."/>
            <person name="Lakso M."/>
            <person name="Fracchia K.M."/>
            <person name="Antoshechkin I."/>
            <person name="Mortazavi A."/>
            <person name="Wong G."/>
            <person name="Sternberg P.W."/>
        </authorList>
    </citation>
    <scope>NUCLEOTIDE SEQUENCE [LARGE SCALE GENOMIC DNA]</scope>
    <source>
        <strain evidence="15">MT8872</strain>
    </source>
</reference>
<evidence type="ECO:0000313" key="15">
    <source>
        <dbReference type="Proteomes" id="UP000492821"/>
    </source>
</evidence>
<dbReference type="SUPFAM" id="SSF53218">
    <property type="entry name" value="Molybdenum cofactor biosynthesis proteins"/>
    <property type="match status" value="1"/>
</dbReference>
<evidence type="ECO:0000256" key="9">
    <source>
        <dbReference type="ARBA" id="ARBA00022827"/>
    </source>
</evidence>
<dbReference type="Pfam" id="PF01507">
    <property type="entry name" value="PAPS_reduct"/>
    <property type="match status" value="2"/>
</dbReference>
<keyword evidence="6" id="KW-0808">Transferase</keyword>
<dbReference type="GO" id="GO:0003919">
    <property type="term" value="F:FMN adenylyltransferase activity"/>
    <property type="evidence" value="ECO:0007669"/>
    <property type="project" value="UniProtKB-EC"/>
</dbReference>
<keyword evidence="8" id="KW-0547">Nucleotide-binding</keyword>
<sequence length="534" mass="59506">MGSNSALPTTARAFATGGKRKTAGIIVIGDEILNGSTTDTNSSFLCRRLHHRGVLVKKITVVGDTIPEIAADVAEFSRNYDLVLTTGGVGPTHDDRTYEAIAAAFGDTLRIDDDLQAVFEDVLSKYKQRPDTAQAIQKFCSIPSSATLLWGDKVTGARKFPCVKTHNVVALPGVPNFCESGYDQLENALIPISDSEPFYSRNLFLGKNEIHIQHRLGDIAKAHAAEGVSIGSYPVVGNSYYKTKLTVEATTKQAGQTAYAELGSSFREFVRNFDELPWVDTVKKMDAFRAGKDSHIDAAFLKKLNDALELIELELGRYPLEQVALSFNGGKDCTILLHLLRVVIDKLYGPETKIKAFHILCEDEFPELRRFVLDIAWKYNVQLRELGGSLKSGLQTLQADEPDVKVVFMGSRSTDPHGKFMKSKCQWTDEDWPQFYRVCPVFDWSYAEVWKGLRGLCVPYCILYDRGYTSLGDRSKTVQNAALRIAGDQYKPAYCLEEDHLEREGRDKDHLITVDSDVYLSKDVKTENGDNTKA</sequence>
<dbReference type="InterPro" id="IPR014729">
    <property type="entry name" value="Rossmann-like_a/b/a_fold"/>
</dbReference>
<keyword evidence="5" id="KW-0288">FMN</keyword>
<evidence type="ECO:0000256" key="7">
    <source>
        <dbReference type="ARBA" id="ARBA00022695"/>
    </source>
</evidence>
<proteinExistence type="inferred from homology"/>
<comment type="similarity">
    <text evidence="2">In the N-terminal section; belongs to the MoaB/Mog family.</text>
</comment>
<comment type="catalytic activity">
    <reaction evidence="13">
        <text>FMN + ATP + H(+) = FAD + diphosphate</text>
        <dbReference type="Rhea" id="RHEA:17237"/>
        <dbReference type="ChEBI" id="CHEBI:15378"/>
        <dbReference type="ChEBI" id="CHEBI:30616"/>
        <dbReference type="ChEBI" id="CHEBI:33019"/>
        <dbReference type="ChEBI" id="CHEBI:57692"/>
        <dbReference type="ChEBI" id="CHEBI:58210"/>
        <dbReference type="EC" id="2.7.7.2"/>
    </reaction>
</comment>
<protein>
    <recommendedName>
        <fullName evidence="3">FAD synthase</fullName>
        <ecNumber evidence="3">2.7.7.2</ecNumber>
    </recommendedName>
    <alternativeName>
        <fullName evidence="11">FAD pyrophosphorylase</fullName>
    </alternativeName>
    <alternativeName>
        <fullName evidence="12">FMN adenylyltransferase</fullName>
    </alternativeName>
</protein>
<keyword evidence="7" id="KW-0548">Nucleotidyltransferase</keyword>
<dbReference type="InterPro" id="IPR036425">
    <property type="entry name" value="MoaB/Mog-like_dom_sf"/>
</dbReference>
<dbReference type="SUPFAM" id="SSF52402">
    <property type="entry name" value="Adenine nucleotide alpha hydrolases-like"/>
    <property type="match status" value="1"/>
</dbReference>
<dbReference type="InterPro" id="IPR002500">
    <property type="entry name" value="PAPS_reduct_dom"/>
</dbReference>
<dbReference type="WBParaSite" id="Pan_g16317.t1">
    <property type="protein sequence ID" value="Pan_g16317.t1"/>
    <property type="gene ID" value="Pan_g16317"/>
</dbReference>
<comment type="pathway">
    <text evidence="1">Cofactor biosynthesis; FAD biosynthesis; FAD from FMN: step 1/1.</text>
</comment>
<evidence type="ECO:0000256" key="11">
    <source>
        <dbReference type="ARBA" id="ARBA00031145"/>
    </source>
</evidence>
<dbReference type="InterPro" id="IPR001453">
    <property type="entry name" value="MoaB/Mog_dom"/>
</dbReference>
<accession>A0A7E4V430</accession>
<dbReference type="EC" id="2.7.7.2" evidence="3"/>
<evidence type="ECO:0000256" key="2">
    <source>
        <dbReference type="ARBA" id="ARBA00007589"/>
    </source>
</evidence>
<dbReference type="PANTHER" id="PTHR23293">
    <property type="entry name" value="FAD SYNTHETASE-RELATED FMN ADENYLYLTRANSFERASE"/>
    <property type="match status" value="1"/>
</dbReference>
<evidence type="ECO:0000256" key="8">
    <source>
        <dbReference type="ARBA" id="ARBA00022741"/>
    </source>
</evidence>
<keyword evidence="9" id="KW-0274">FAD</keyword>
<feature type="domain" description="MoaB/Mog" evidence="14">
    <location>
        <begin position="24"/>
        <end position="192"/>
    </location>
</feature>
<evidence type="ECO:0000256" key="13">
    <source>
        <dbReference type="ARBA" id="ARBA00049494"/>
    </source>
</evidence>